<protein>
    <recommendedName>
        <fullName evidence="4">Thioredoxin domain-containing protein</fullName>
    </recommendedName>
</protein>
<dbReference type="PANTHER" id="PTHR46115">
    <property type="entry name" value="THIOREDOXIN-LIKE PROTEIN 1"/>
    <property type="match status" value="1"/>
</dbReference>
<feature type="active site" description="Nucleophile" evidence="2">
    <location>
        <position position="16"/>
    </location>
</feature>
<dbReference type="EnsemblProtists" id="EOD25912">
    <property type="protein sequence ID" value="EOD25912"/>
    <property type="gene ID" value="EMIHUDRAFT_49264"/>
</dbReference>
<dbReference type="SUPFAM" id="SSF52833">
    <property type="entry name" value="Thioredoxin-like"/>
    <property type="match status" value="1"/>
</dbReference>
<feature type="disulfide bond" description="Redox-active" evidence="3">
    <location>
        <begin position="13"/>
        <end position="16"/>
    </location>
</feature>
<keyword evidence="6" id="KW-1185">Reference proteome</keyword>
<feature type="site" description="Deprotonates C-terminal active site Cys" evidence="2">
    <location>
        <position position="7"/>
    </location>
</feature>
<feature type="site" description="Contributes to redox potential value" evidence="2">
    <location>
        <position position="15"/>
    </location>
</feature>
<dbReference type="InterPro" id="IPR005746">
    <property type="entry name" value="Thioredoxin"/>
</dbReference>
<dbReference type="PIRSF" id="PIRSF000077">
    <property type="entry name" value="Thioredoxin"/>
    <property type="match status" value="1"/>
</dbReference>
<evidence type="ECO:0000313" key="6">
    <source>
        <dbReference type="Proteomes" id="UP000013827"/>
    </source>
</evidence>
<dbReference type="PaxDb" id="2903-EOD25912"/>
<dbReference type="InterPro" id="IPR036249">
    <property type="entry name" value="Thioredoxin-like_sf"/>
</dbReference>
<dbReference type="PRINTS" id="PR00421">
    <property type="entry name" value="THIOREDOXIN"/>
</dbReference>
<dbReference type="RefSeq" id="XP_005778341.1">
    <property type="nucleotide sequence ID" value="XM_005778284.1"/>
</dbReference>
<organism evidence="5 6">
    <name type="scientific">Emiliania huxleyi (strain CCMP1516)</name>
    <dbReference type="NCBI Taxonomy" id="280463"/>
    <lineage>
        <taxon>Eukaryota</taxon>
        <taxon>Haptista</taxon>
        <taxon>Haptophyta</taxon>
        <taxon>Prymnesiophyceae</taxon>
        <taxon>Isochrysidales</taxon>
        <taxon>Noelaerhabdaceae</taxon>
        <taxon>Emiliania</taxon>
    </lineage>
</organism>
<dbReference type="InterPro" id="IPR013766">
    <property type="entry name" value="Thioredoxin_domain"/>
</dbReference>
<proteinExistence type="predicted"/>
<dbReference type="CDD" id="cd02947">
    <property type="entry name" value="TRX_family"/>
    <property type="match status" value="1"/>
</dbReference>
<keyword evidence="3" id="KW-0676">Redox-active center</keyword>
<dbReference type="eggNOG" id="KOG0907">
    <property type="taxonomic scope" value="Eukaryota"/>
</dbReference>
<name>A0A0D3JQX7_EMIH1</name>
<evidence type="ECO:0000256" key="2">
    <source>
        <dbReference type="PIRSR" id="PIRSR000077-1"/>
    </source>
</evidence>
<dbReference type="KEGG" id="ehx:EMIHUDRAFT_49264"/>
<feature type="active site" description="Nucleophile" evidence="2">
    <location>
        <position position="13"/>
    </location>
</feature>
<feature type="domain" description="Thioredoxin" evidence="4">
    <location>
        <begin position="1"/>
        <end position="86"/>
    </location>
</feature>
<reference evidence="5" key="2">
    <citation type="submission" date="2024-10" db="UniProtKB">
        <authorList>
            <consortium name="EnsemblProtists"/>
        </authorList>
    </citation>
    <scope>IDENTIFICATION</scope>
</reference>
<dbReference type="InterPro" id="IPR017937">
    <property type="entry name" value="Thioredoxin_CS"/>
</dbReference>
<sequence length="86" mass="9659">DRLVVLDFTATWCGPCQRIAPAYAEMADHYSDRALLVKVDVDELPELAAELGVSSMPTFLFFRDGEQVDMMRGADEQGLRSLIEKH</sequence>
<dbReference type="PROSITE" id="PS00194">
    <property type="entry name" value="THIOREDOXIN_1"/>
    <property type="match status" value="1"/>
</dbReference>
<reference evidence="6" key="1">
    <citation type="journal article" date="2013" name="Nature">
        <title>Pan genome of the phytoplankton Emiliania underpins its global distribution.</title>
        <authorList>
            <person name="Read B.A."/>
            <person name="Kegel J."/>
            <person name="Klute M.J."/>
            <person name="Kuo A."/>
            <person name="Lefebvre S.C."/>
            <person name="Maumus F."/>
            <person name="Mayer C."/>
            <person name="Miller J."/>
            <person name="Monier A."/>
            <person name="Salamov A."/>
            <person name="Young J."/>
            <person name="Aguilar M."/>
            <person name="Claverie J.M."/>
            <person name="Frickenhaus S."/>
            <person name="Gonzalez K."/>
            <person name="Herman E.K."/>
            <person name="Lin Y.C."/>
            <person name="Napier J."/>
            <person name="Ogata H."/>
            <person name="Sarno A.F."/>
            <person name="Shmutz J."/>
            <person name="Schroeder D."/>
            <person name="de Vargas C."/>
            <person name="Verret F."/>
            <person name="von Dassow P."/>
            <person name="Valentin K."/>
            <person name="Van de Peer Y."/>
            <person name="Wheeler G."/>
            <person name="Dacks J.B."/>
            <person name="Delwiche C.F."/>
            <person name="Dyhrman S.T."/>
            <person name="Glockner G."/>
            <person name="John U."/>
            <person name="Richards T."/>
            <person name="Worden A.Z."/>
            <person name="Zhang X."/>
            <person name="Grigoriev I.V."/>
            <person name="Allen A.E."/>
            <person name="Bidle K."/>
            <person name="Borodovsky M."/>
            <person name="Bowler C."/>
            <person name="Brownlee C."/>
            <person name="Cock J.M."/>
            <person name="Elias M."/>
            <person name="Gladyshev V.N."/>
            <person name="Groth M."/>
            <person name="Guda C."/>
            <person name="Hadaegh A."/>
            <person name="Iglesias-Rodriguez M.D."/>
            <person name="Jenkins J."/>
            <person name="Jones B.M."/>
            <person name="Lawson T."/>
            <person name="Leese F."/>
            <person name="Lindquist E."/>
            <person name="Lobanov A."/>
            <person name="Lomsadze A."/>
            <person name="Malik S.B."/>
            <person name="Marsh M.E."/>
            <person name="Mackinder L."/>
            <person name="Mock T."/>
            <person name="Mueller-Roeber B."/>
            <person name="Pagarete A."/>
            <person name="Parker M."/>
            <person name="Probert I."/>
            <person name="Quesneville H."/>
            <person name="Raines C."/>
            <person name="Rensing S.A."/>
            <person name="Riano-Pachon D.M."/>
            <person name="Richier S."/>
            <person name="Rokitta S."/>
            <person name="Shiraiwa Y."/>
            <person name="Soanes D.M."/>
            <person name="van der Giezen M."/>
            <person name="Wahlund T.M."/>
            <person name="Williams B."/>
            <person name="Wilson W."/>
            <person name="Wolfe G."/>
            <person name="Wurch L.L."/>
        </authorList>
    </citation>
    <scope>NUCLEOTIDE SEQUENCE</scope>
</reference>
<evidence type="ECO:0000313" key="5">
    <source>
        <dbReference type="EnsemblProtists" id="EOD25912"/>
    </source>
</evidence>
<dbReference type="Pfam" id="PF00085">
    <property type="entry name" value="Thioredoxin"/>
    <property type="match status" value="1"/>
</dbReference>
<dbReference type="GO" id="GO:0015035">
    <property type="term" value="F:protein-disulfide reductase activity"/>
    <property type="evidence" value="ECO:0007669"/>
    <property type="project" value="InterPro"/>
</dbReference>
<dbReference type="Proteomes" id="UP000013827">
    <property type="component" value="Unassembled WGS sequence"/>
</dbReference>
<evidence type="ECO:0000256" key="1">
    <source>
        <dbReference type="ARBA" id="ARBA00023157"/>
    </source>
</evidence>
<feature type="site" description="Contributes to redox potential value" evidence="2">
    <location>
        <position position="14"/>
    </location>
</feature>
<dbReference type="HOGENOM" id="CLU_090389_14_4_1"/>
<dbReference type="STRING" id="2903.R1CTE0"/>
<dbReference type="PROSITE" id="PS51352">
    <property type="entry name" value="THIOREDOXIN_2"/>
    <property type="match status" value="1"/>
</dbReference>
<dbReference type="Gene3D" id="3.40.30.10">
    <property type="entry name" value="Glutaredoxin"/>
    <property type="match status" value="1"/>
</dbReference>
<dbReference type="GeneID" id="17271456"/>
<evidence type="ECO:0000259" key="4">
    <source>
        <dbReference type="PROSITE" id="PS51352"/>
    </source>
</evidence>
<accession>A0A0D3JQX7</accession>
<dbReference type="AlphaFoldDB" id="A0A0D3JQX7"/>
<evidence type="ECO:0000256" key="3">
    <source>
        <dbReference type="PIRSR" id="PIRSR000077-4"/>
    </source>
</evidence>
<keyword evidence="1 3" id="KW-1015">Disulfide bond</keyword>